<proteinExistence type="predicted"/>
<feature type="domain" description="VOC" evidence="2">
    <location>
        <begin position="5"/>
        <end position="147"/>
    </location>
</feature>
<comment type="caution">
    <text evidence="3">The sequence shown here is derived from an EMBL/GenBank/DDBJ whole genome shotgun (WGS) entry which is preliminary data.</text>
</comment>
<name>A0A1E3VT43_9HYPH</name>
<dbReference type="InterPro" id="IPR051785">
    <property type="entry name" value="MMCE/EMCE_epimerase"/>
</dbReference>
<dbReference type="GO" id="GO:0004493">
    <property type="term" value="F:methylmalonyl-CoA epimerase activity"/>
    <property type="evidence" value="ECO:0007669"/>
    <property type="project" value="TreeGrafter"/>
</dbReference>
<dbReference type="GO" id="GO:0046491">
    <property type="term" value="P:L-methylmalonyl-CoA metabolic process"/>
    <property type="evidence" value="ECO:0007669"/>
    <property type="project" value="TreeGrafter"/>
</dbReference>
<dbReference type="Proteomes" id="UP000094472">
    <property type="component" value="Unassembled WGS sequence"/>
</dbReference>
<dbReference type="CDD" id="cd06587">
    <property type="entry name" value="VOC"/>
    <property type="match status" value="1"/>
</dbReference>
<accession>A0A1E3VT43</accession>
<evidence type="ECO:0000256" key="1">
    <source>
        <dbReference type="ARBA" id="ARBA00022723"/>
    </source>
</evidence>
<dbReference type="InterPro" id="IPR004360">
    <property type="entry name" value="Glyas_Fos-R_dOase_dom"/>
</dbReference>
<dbReference type="PROSITE" id="PS00934">
    <property type="entry name" value="GLYOXALASE_I_1"/>
    <property type="match status" value="1"/>
</dbReference>
<dbReference type="OrthoDB" id="4725692at2"/>
<dbReference type="Gene3D" id="3.10.180.10">
    <property type="entry name" value="2,3-Dihydroxybiphenyl 1,2-Dioxygenase, domain 1"/>
    <property type="match status" value="2"/>
</dbReference>
<evidence type="ECO:0000313" key="3">
    <source>
        <dbReference type="EMBL" id="ODR96687.1"/>
    </source>
</evidence>
<dbReference type="InterPro" id="IPR018146">
    <property type="entry name" value="Glyoxalase_1_CS"/>
</dbReference>
<keyword evidence="1" id="KW-0479">Metal-binding</keyword>
<dbReference type="RefSeq" id="WP_069442201.1">
    <property type="nucleotide sequence ID" value="NZ_LPWF01000028.1"/>
</dbReference>
<organism evidence="3 4">
    <name type="scientific">Methyloceanibacter superfactus</name>
    <dbReference type="NCBI Taxonomy" id="1774969"/>
    <lineage>
        <taxon>Bacteria</taxon>
        <taxon>Pseudomonadati</taxon>
        <taxon>Pseudomonadota</taxon>
        <taxon>Alphaproteobacteria</taxon>
        <taxon>Hyphomicrobiales</taxon>
        <taxon>Hyphomicrobiaceae</taxon>
        <taxon>Methyloceanibacter</taxon>
    </lineage>
</organism>
<evidence type="ECO:0000259" key="2">
    <source>
        <dbReference type="PROSITE" id="PS51819"/>
    </source>
</evidence>
<protein>
    <recommendedName>
        <fullName evidence="2">VOC domain-containing protein</fullName>
    </recommendedName>
</protein>
<sequence length="306" mass="32335">MPVTQLIRVSITVADLPATAAFYRDALGLDVGPEQGLGDPAWNRLLGLDAGTTARAIDVTVGQHVIRLVAFDPPGRPYPPQPASNDQWFEHVALVAGDIDAVWKRLEGGSPGVVTKGAPVLLPPNTGAVTAFKFRDPEGHPLELIFFPQGVGAPVWHQAAGSGILGYDHTAISIMDVDRSVAFYEGLLGFRIAGRSLNQGPGQDRLDGLSDCLVDVVALAPAEVATPHVELLHYRTPPGRTLTAAVRADDVASARQIHAVDDLFALVRKLEAADAPFVSPGIVTLKNGRKAASVRGPDGHMIILMG</sequence>
<reference evidence="3 4" key="1">
    <citation type="journal article" date="2016" name="Environ. Microbiol.">
        <title>New Methyloceanibacter diversity from North Sea sediments includes methanotroph containing solely the soluble methane monooxygenase.</title>
        <authorList>
            <person name="Vekeman B."/>
            <person name="Kerckhof F.M."/>
            <person name="Cremers G."/>
            <person name="de Vos P."/>
            <person name="Vandamme P."/>
            <person name="Boon N."/>
            <person name="Op den Camp H.J."/>
            <person name="Heylen K."/>
        </authorList>
    </citation>
    <scope>NUCLEOTIDE SEQUENCE [LARGE SCALE GENOMIC DNA]</scope>
    <source>
        <strain evidence="3 4">R-67175</strain>
    </source>
</reference>
<dbReference type="SUPFAM" id="SSF54593">
    <property type="entry name" value="Glyoxalase/Bleomycin resistance protein/Dihydroxybiphenyl dioxygenase"/>
    <property type="match status" value="2"/>
</dbReference>
<dbReference type="GO" id="GO:0046872">
    <property type="term" value="F:metal ion binding"/>
    <property type="evidence" value="ECO:0007669"/>
    <property type="project" value="UniProtKB-KW"/>
</dbReference>
<dbReference type="PANTHER" id="PTHR43048">
    <property type="entry name" value="METHYLMALONYL-COA EPIMERASE"/>
    <property type="match status" value="1"/>
</dbReference>
<gene>
    <name evidence="3" type="ORF">AUC69_13870</name>
</gene>
<dbReference type="EMBL" id="LPWF01000028">
    <property type="protein sequence ID" value="ODR96687.1"/>
    <property type="molecule type" value="Genomic_DNA"/>
</dbReference>
<dbReference type="InterPro" id="IPR029068">
    <property type="entry name" value="Glyas_Bleomycin-R_OHBP_Dase"/>
</dbReference>
<evidence type="ECO:0000313" key="4">
    <source>
        <dbReference type="Proteomes" id="UP000094472"/>
    </source>
</evidence>
<dbReference type="GO" id="GO:0004462">
    <property type="term" value="F:lactoylglutathione lyase activity"/>
    <property type="evidence" value="ECO:0007669"/>
    <property type="project" value="InterPro"/>
</dbReference>
<dbReference type="InterPro" id="IPR037523">
    <property type="entry name" value="VOC_core"/>
</dbReference>
<dbReference type="PROSITE" id="PS51819">
    <property type="entry name" value="VOC"/>
    <property type="match status" value="2"/>
</dbReference>
<dbReference type="PANTHER" id="PTHR43048:SF3">
    <property type="entry name" value="METHYLMALONYL-COA EPIMERASE, MITOCHONDRIAL"/>
    <property type="match status" value="1"/>
</dbReference>
<dbReference type="Pfam" id="PF00903">
    <property type="entry name" value="Glyoxalase"/>
    <property type="match status" value="2"/>
</dbReference>
<dbReference type="AlphaFoldDB" id="A0A1E3VT43"/>
<feature type="domain" description="VOC" evidence="2">
    <location>
        <begin position="166"/>
        <end position="306"/>
    </location>
</feature>
<dbReference type="STRING" id="1774969.AUC69_13870"/>
<keyword evidence="4" id="KW-1185">Reference proteome</keyword>